<dbReference type="GO" id="GO:0004046">
    <property type="term" value="F:aminoacylase activity"/>
    <property type="evidence" value="ECO:0007669"/>
    <property type="project" value="UniProtKB-EC"/>
</dbReference>
<dbReference type="InterPro" id="IPR036928">
    <property type="entry name" value="AS_sf"/>
</dbReference>
<dbReference type="Gene3D" id="3.90.1300.10">
    <property type="entry name" value="Amidase signature (AS) domain"/>
    <property type="match status" value="1"/>
</dbReference>
<feature type="domain" description="Amidase" evidence="1">
    <location>
        <begin position="32"/>
        <end position="466"/>
    </location>
</feature>
<dbReference type="PANTHER" id="PTHR11895">
    <property type="entry name" value="TRANSAMIDASE"/>
    <property type="match status" value="1"/>
</dbReference>
<dbReference type="GO" id="GO:0047680">
    <property type="term" value="F:aryl-acylamidase activity"/>
    <property type="evidence" value="ECO:0007669"/>
    <property type="project" value="UniProtKB-EC"/>
</dbReference>
<dbReference type="Pfam" id="PF01425">
    <property type="entry name" value="Amidase"/>
    <property type="match status" value="1"/>
</dbReference>
<dbReference type="EC" id="3.5.1.13" evidence="2"/>
<comment type="caution">
    <text evidence="2">The sequence shown here is derived from an EMBL/GenBank/DDBJ whole genome shotgun (WGS) entry which is preliminary data.</text>
</comment>
<dbReference type="EC" id="3.5.1.14" evidence="2"/>
<protein>
    <submittedName>
        <fullName evidence="2">Acylamidase</fullName>
        <ecNumber evidence="2">3.5.1.13</ecNumber>
        <ecNumber evidence="2">3.5.1.14</ecNumber>
        <ecNumber evidence="2">3.5.1.4</ecNumber>
    </submittedName>
</protein>
<reference evidence="2 3" key="1">
    <citation type="submission" date="2015-03" db="EMBL/GenBank/DDBJ databases">
        <title>Genome sequence of Variovorax paradoxus TBEA6.</title>
        <authorList>
            <person name="Poehlein A."/>
            <person name="Schuldes J."/>
            <person name="Wuebbeler J.H."/>
            <person name="Hiessl S."/>
            <person name="Steinbuechel A."/>
            <person name="Daniel R."/>
        </authorList>
    </citation>
    <scope>NUCLEOTIDE SEQUENCE [LARGE SCALE GENOMIC DNA]</scope>
    <source>
        <strain evidence="2 3">TBEA6</strain>
    </source>
</reference>
<dbReference type="AlphaFoldDB" id="A0A0H2LT37"/>
<name>A0A0H2LT37_VARPD</name>
<gene>
    <name evidence="2" type="primary">aam4</name>
    <name evidence="2" type="ORF">VPARA_60360</name>
</gene>
<evidence type="ECO:0000313" key="2">
    <source>
        <dbReference type="EMBL" id="KLN52866.1"/>
    </source>
</evidence>
<dbReference type="InterPro" id="IPR023631">
    <property type="entry name" value="Amidase_dom"/>
</dbReference>
<organism evidence="2 3">
    <name type="scientific">Variovorax paradoxus</name>
    <dbReference type="NCBI Taxonomy" id="34073"/>
    <lineage>
        <taxon>Bacteria</taxon>
        <taxon>Pseudomonadati</taxon>
        <taxon>Pseudomonadota</taxon>
        <taxon>Betaproteobacteria</taxon>
        <taxon>Burkholderiales</taxon>
        <taxon>Comamonadaceae</taxon>
        <taxon>Variovorax</taxon>
    </lineage>
</organism>
<dbReference type="EMBL" id="JZWI01000043">
    <property type="protein sequence ID" value="KLN52866.1"/>
    <property type="molecule type" value="Genomic_DNA"/>
</dbReference>
<dbReference type="Proteomes" id="UP000035170">
    <property type="component" value="Unassembled WGS sequence"/>
</dbReference>
<evidence type="ECO:0000313" key="3">
    <source>
        <dbReference type="Proteomes" id="UP000035170"/>
    </source>
</evidence>
<dbReference type="NCBIfam" id="NF005686">
    <property type="entry name" value="PRK07486.1"/>
    <property type="match status" value="1"/>
</dbReference>
<keyword evidence="3" id="KW-1185">Reference proteome</keyword>
<sequence>MSETASVRPALTDLTASELADGLRRRSFSCRELMQATVDRIGALNPIFNTIVNMAPVEKLLAEADAADADLASGKVRGWLHGIPMAVKDFADVVGFPTTKGCELLASNMPTSDSILTARMKAAGCIVIGKTTTPEFGLGSHTFSTLWGVTRNAWDPAVSAGGSSGGAAVSLAQRMLPVADGSDGMGSLRNPAGWNHVFGMRPSQGRVPQAGMSDVWIDLLSNEGPMGRSIRDVGRLLATQSGFDPRSPLSMQMPLGWKENEAVDPGILSGMRIGWLGDLGGHLAMETGVLDACREALHHLEAAGAVVEEVPLGFDPKQLWECWLTWRRAGAGPRVGALMQLPGAKEKIKPEAQWEYECSRGMSFTDFRQASQVRTNYYQHMRAMLDQWDLLVLPSAQCWPFNAEERWPKQIAGREMDTYHRWMEVAIYATLGGLPALVVPAGFHPNGRWPMGIQLIGPYGGDAKVLRAGAAYEQIRGDFIARRPASVGPAK</sequence>
<accession>A0A0H2LT37</accession>
<dbReference type="SUPFAM" id="SSF75304">
    <property type="entry name" value="Amidase signature (AS) enzymes"/>
    <property type="match status" value="1"/>
</dbReference>
<dbReference type="EC" id="3.5.1.4" evidence="2"/>
<evidence type="ECO:0000259" key="1">
    <source>
        <dbReference type="Pfam" id="PF01425"/>
    </source>
</evidence>
<dbReference type="InterPro" id="IPR000120">
    <property type="entry name" value="Amidase"/>
</dbReference>
<dbReference type="GO" id="GO:0004040">
    <property type="term" value="F:amidase activity"/>
    <property type="evidence" value="ECO:0007669"/>
    <property type="project" value="UniProtKB-EC"/>
</dbReference>
<dbReference type="PANTHER" id="PTHR11895:SF76">
    <property type="entry name" value="INDOLEACETAMIDE HYDROLASE"/>
    <property type="match status" value="1"/>
</dbReference>
<keyword evidence="2" id="KW-0378">Hydrolase</keyword>
<proteinExistence type="predicted"/>
<dbReference type="PATRIC" id="fig|34073.19.peg.6197"/>